<organism evidence="1 2">
    <name type="scientific">Archangium minus</name>
    <dbReference type="NCBI Taxonomy" id="83450"/>
    <lineage>
        <taxon>Bacteria</taxon>
        <taxon>Pseudomonadati</taxon>
        <taxon>Myxococcota</taxon>
        <taxon>Myxococcia</taxon>
        <taxon>Myxococcales</taxon>
        <taxon>Cystobacterineae</taxon>
        <taxon>Archangiaceae</taxon>
        <taxon>Archangium</taxon>
    </lineage>
</organism>
<sequence>MSRPCLLHKPPGTVVSFALIPEAEVPPAEELMRRALDVIEALAPVVRPLAVDLGLVCQTRGIPLFVPDVPPRVPAVHIREEVVPPRVSIESIYEVGSSFSVVPRLTRETLARWCADALAQEPPGPDYLVTFEELVCTQARARLFEEKPERGLTLRDGGGHTWEAPLELRHDGVWVAGPLEDRPMDAPASFRITNLEGRLDAHVQIGWALWDQPGTPEHQAMQEALKRIAAQGWTPQHVPSAFAEALR</sequence>
<name>A0ABY9WK53_9BACT</name>
<dbReference type="RefSeq" id="WP_395813758.1">
    <property type="nucleotide sequence ID" value="NZ_CP043494.1"/>
</dbReference>
<evidence type="ECO:0008006" key="3">
    <source>
        <dbReference type="Google" id="ProtNLM"/>
    </source>
</evidence>
<dbReference type="Proteomes" id="UP001611383">
    <property type="component" value="Chromosome"/>
</dbReference>
<accession>A0ABY9WK53</accession>
<proteinExistence type="predicted"/>
<reference evidence="1 2" key="1">
    <citation type="submission" date="2019-08" db="EMBL/GenBank/DDBJ databases">
        <title>Archangium and Cystobacter genomes.</title>
        <authorList>
            <person name="Chen I.-C.K."/>
            <person name="Wielgoss S."/>
        </authorList>
    </citation>
    <scope>NUCLEOTIDE SEQUENCE [LARGE SCALE GENOMIC DNA]</scope>
    <source>
        <strain evidence="1 2">Cbm 6</strain>
    </source>
</reference>
<evidence type="ECO:0000313" key="1">
    <source>
        <dbReference type="EMBL" id="WNG43197.1"/>
    </source>
</evidence>
<gene>
    <name evidence="1" type="ORF">F0U60_03095</name>
</gene>
<dbReference type="EMBL" id="CP043494">
    <property type="protein sequence ID" value="WNG43197.1"/>
    <property type="molecule type" value="Genomic_DNA"/>
</dbReference>
<evidence type="ECO:0000313" key="2">
    <source>
        <dbReference type="Proteomes" id="UP001611383"/>
    </source>
</evidence>
<keyword evidence="2" id="KW-1185">Reference proteome</keyword>
<protein>
    <recommendedName>
        <fullName evidence="3">TIGR04255 family protein</fullName>
    </recommendedName>
</protein>